<organism evidence="7 8">
    <name type="scientific">Peteryoungia desertarenae</name>
    <dbReference type="NCBI Taxonomy" id="1813451"/>
    <lineage>
        <taxon>Bacteria</taxon>
        <taxon>Pseudomonadati</taxon>
        <taxon>Pseudomonadota</taxon>
        <taxon>Alphaproteobacteria</taxon>
        <taxon>Hyphomicrobiales</taxon>
        <taxon>Rhizobiaceae</taxon>
        <taxon>Peteryoungia</taxon>
    </lineage>
</organism>
<protein>
    <submittedName>
        <fullName evidence="7">MliC family protein</fullName>
    </submittedName>
</protein>
<keyword evidence="3" id="KW-0564">Palmitate</keyword>
<keyword evidence="2" id="KW-0472">Membrane</keyword>
<name>A0ABX6QPL8_9HYPH</name>
<evidence type="ECO:0000259" key="6">
    <source>
        <dbReference type="Pfam" id="PF09864"/>
    </source>
</evidence>
<evidence type="ECO:0000256" key="2">
    <source>
        <dbReference type="ARBA" id="ARBA00023136"/>
    </source>
</evidence>
<dbReference type="RefSeq" id="WP_171033823.1">
    <property type="nucleotide sequence ID" value="NZ_CP058350.1"/>
</dbReference>
<feature type="chain" id="PRO_5045343994" evidence="5">
    <location>
        <begin position="19"/>
        <end position="98"/>
    </location>
</feature>
<dbReference type="InterPro" id="IPR036328">
    <property type="entry name" value="MliC_sf"/>
</dbReference>
<dbReference type="Pfam" id="PF09864">
    <property type="entry name" value="MliC"/>
    <property type="match status" value="1"/>
</dbReference>
<accession>A0ABX6QPL8</accession>
<evidence type="ECO:0000256" key="4">
    <source>
        <dbReference type="ARBA" id="ARBA00023288"/>
    </source>
</evidence>
<dbReference type="EMBL" id="CP058350">
    <property type="protein sequence ID" value="QLF70187.1"/>
    <property type="molecule type" value="Genomic_DNA"/>
</dbReference>
<keyword evidence="4" id="KW-0449">Lipoprotein</keyword>
<keyword evidence="1 5" id="KW-0732">Signal</keyword>
<reference evidence="7 8" key="1">
    <citation type="submission" date="2020-06" db="EMBL/GenBank/DDBJ databases">
        <title>Genome sequence of Rhizobium sp strain ADMK78.</title>
        <authorList>
            <person name="Rahi P."/>
        </authorList>
    </citation>
    <scope>NUCLEOTIDE SEQUENCE [LARGE SCALE GENOMIC DNA]</scope>
    <source>
        <strain evidence="7 8">ADMK78</strain>
    </source>
</reference>
<feature type="domain" description="C-type lysozyme inhibitor" evidence="6">
    <location>
        <begin position="29"/>
        <end position="92"/>
    </location>
</feature>
<evidence type="ECO:0000256" key="1">
    <source>
        <dbReference type="ARBA" id="ARBA00022729"/>
    </source>
</evidence>
<keyword evidence="8" id="KW-1185">Reference proteome</keyword>
<evidence type="ECO:0000256" key="3">
    <source>
        <dbReference type="ARBA" id="ARBA00023139"/>
    </source>
</evidence>
<gene>
    <name evidence="7" type="ORF">FE840_011915</name>
</gene>
<feature type="signal peptide" evidence="5">
    <location>
        <begin position="1"/>
        <end position="18"/>
    </location>
</feature>
<dbReference type="SUPFAM" id="SSF141488">
    <property type="entry name" value="YdhA-like"/>
    <property type="match status" value="1"/>
</dbReference>
<dbReference type="Proteomes" id="UP000308530">
    <property type="component" value="Chromosome"/>
</dbReference>
<evidence type="ECO:0000256" key="5">
    <source>
        <dbReference type="SAM" id="SignalP"/>
    </source>
</evidence>
<sequence>MHMPLIMTFAAMASTALAADSTGSRPVLFSCDNGITLSVLFAKDHADVTLADGTVVSLPQQIAASGYWYSNGRYELRGKGDEAKFAIGRMAPSTCKAN</sequence>
<evidence type="ECO:0000313" key="7">
    <source>
        <dbReference type="EMBL" id="QLF70187.1"/>
    </source>
</evidence>
<proteinExistence type="predicted"/>
<evidence type="ECO:0000313" key="8">
    <source>
        <dbReference type="Proteomes" id="UP000308530"/>
    </source>
</evidence>
<dbReference type="InterPro" id="IPR018660">
    <property type="entry name" value="MliC"/>
</dbReference>
<dbReference type="Gene3D" id="2.40.128.200">
    <property type="match status" value="1"/>
</dbReference>